<organism evidence="1 2">
    <name type="scientific">Toxocara canis</name>
    <name type="common">Canine roundworm</name>
    <dbReference type="NCBI Taxonomy" id="6265"/>
    <lineage>
        <taxon>Eukaryota</taxon>
        <taxon>Metazoa</taxon>
        <taxon>Ecdysozoa</taxon>
        <taxon>Nematoda</taxon>
        <taxon>Chromadorea</taxon>
        <taxon>Rhabditida</taxon>
        <taxon>Spirurina</taxon>
        <taxon>Ascaridomorpha</taxon>
        <taxon>Ascaridoidea</taxon>
        <taxon>Toxocaridae</taxon>
        <taxon>Toxocara</taxon>
    </lineage>
</organism>
<dbReference type="Proteomes" id="UP000031036">
    <property type="component" value="Unassembled WGS sequence"/>
</dbReference>
<protein>
    <submittedName>
        <fullName evidence="1">Uncharacterized protein</fullName>
    </submittedName>
</protein>
<evidence type="ECO:0000313" key="2">
    <source>
        <dbReference type="Proteomes" id="UP000031036"/>
    </source>
</evidence>
<evidence type="ECO:0000313" key="1">
    <source>
        <dbReference type="EMBL" id="KHN82600.1"/>
    </source>
</evidence>
<name>A0A0B2VNH5_TOXCA</name>
<accession>A0A0B2VNH5</accession>
<proteinExistence type="predicted"/>
<dbReference type="EMBL" id="JPKZ01001333">
    <property type="protein sequence ID" value="KHN82600.1"/>
    <property type="molecule type" value="Genomic_DNA"/>
</dbReference>
<sequence length="61" mass="7143">MLGSVFSNELSWATTLSVFLMVMRQLSGRLELLWSSSIVAYRYIRHVLLIGRCRTCTRTYR</sequence>
<gene>
    <name evidence="1" type="ORF">Tcan_10315</name>
</gene>
<dbReference type="AlphaFoldDB" id="A0A0B2VNH5"/>
<comment type="caution">
    <text evidence="1">The sequence shown here is derived from an EMBL/GenBank/DDBJ whole genome shotgun (WGS) entry which is preliminary data.</text>
</comment>
<reference evidence="1 2" key="1">
    <citation type="submission" date="2014-11" db="EMBL/GenBank/DDBJ databases">
        <title>Genetic blueprint of the zoonotic pathogen Toxocara canis.</title>
        <authorList>
            <person name="Zhu X.-Q."/>
            <person name="Korhonen P.K."/>
            <person name="Cai H."/>
            <person name="Young N.D."/>
            <person name="Nejsum P."/>
            <person name="von Samson-Himmelstjerna G."/>
            <person name="Boag P.R."/>
            <person name="Tan P."/>
            <person name="Li Q."/>
            <person name="Min J."/>
            <person name="Yang Y."/>
            <person name="Wang X."/>
            <person name="Fang X."/>
            <person name="Hall R.S."/>
            <person name="Hofmann A."/>
            <person name="Sternberg P.W."/>
            <person name="Jex A.R."/>
            <person name="Gasser R.B."/>
        </authorList>
    </citation>
    <scope>NUCLEOTIDE SEQUENCE [LARGE SCALE GENOMIC DNA]</scope>
    <source>
        <strain evidence="1">PN_DK_2014</strain>
    </source>
</reference>
<keyword evidence="2" id="KW-1185">Reference proteome</keyword>